<dbReference type="KEGG" id="amh:I633_08375"/>
<gene>
    <name evidence="4" type="ORF">I633_08375</name>
</gene>
<feature type="transmembrane region" description="Helical" evidence="1">
    <location>
        <begin position="347"/>
        <end position="369"/>
    </location>
</feature>
<feature type="domain" description="SGNH" evidence="3">
    <location>
        <begin position="412"/>
        <end position="612"/>
    </location>
</feature>
<feature type="transmembrane region" description="Helical" evidence="1">
    <location>
        <begin position="221"/>
        <end position="242"/>
    </location>
</feature>
<keyword evidence="1" id="KW-0812">Transmembrane</keyword>
<dbReference type="GO" id="GO:0009103">
    <property type="term" value="P:lipopolysaccharide biosynthetic process"/>
    <property type="evidence" value="ECO:0007669"/>
    <property type="project" value="TreeGrafter"/>
</dbReference>
<evidence type="ECO:0000313" key="5">
    <source>
        <dbReference type="Proteomes" id="UP000014909"/>
    </source>
</evidence>
<dbReference type="EMBL" id="CP004846">
    <property type="protein sequence ID" value="AGP77739.1"/>
    <property type="molecule type" value="Genomic_DNA"/>
</dbReference>
<feature type="transmembrane region" description="Helical" evidence="1">
    <location>
        <begin position="12"/>
        <end position="28"/>
    </location>
</feature>
<feature type="transmembrane region" description="Helical" evidence="1">
    <location>
        <begin position="248"/>
        <end position="268"/>
    </location>
</feature>
<dbReference type="PATRIC" id="fig|1300253.3.peg.1742"/>
<dbReference type="InterPro" id="IPR050879">
    <property type="entry name" value="Acyltransferase_3"/>
</dbReference>
<reference evidence="4 5" key="1">
    <citation type="journal article" date="2013" name="Genome Biol. Evol.">
        <title>Genomic Diversity of "Deep Ecotype" Alteromonas macleodii Isolates: Evidence for Pan-Mediterranean Clonal Frames.</title>
        <authorList>
            <person name="Lopez-Perez M."/>
            <person name="Gonzaga A."/>
            <person name="Rodriguez-Valera F."/>
        </authorList>
    </citation>
    <scope>NUCLEOTIDE SEQUENCE [LARGE SCALE GENOMIC DNA]</scope>
    <source>
        <strain evidence="5">'English Channel 615'</strain>
    </source>
</reference>
<feature type="domain" description="Acyltransferase 3" evidence="2">
    <location>
        <begin position="8"/>
        <end position="324"/>
    </location>
</feature>
<dbReference type="BioCyc" id="AMAC1300253:G12YX-1345-MONOMER"/>
<evidence type="ECO:0000256" key="1">
    <source>
        <dbReference type="SAM" id="Phobius"/>
    </source>
</evidence>
<name>S5AEF0_9ALTE</name>
<evidence type="ECO:0000259" key="3">
    <source>
        <dbReference type="Pfam" id="PF19040"/>
    </source>
</evidence>
<dbReference type="HOGENOM" id="CLU_005679_10_2_6"/>
<evidence type="ECO:0000313" key="4">
    <source>
        <dbReference type="EMBL" id="AGP77739.1"/>
    </source>
</evidence>
<feature type="transmembrane region" description="Helical" evidence="1">
    <location>
        <begin position="307"/>
        <end position="327"/>
    </location>
</feature>
<dbReference type="PANTHER" id="PTHR23028:SF53">
    <property type="entry name" value="ACYL_TRANSF_3 DOMAIN-CONTAINING PROTEIN"/>
    <property type="match status" value="1"/>
</dbReference>
<proteinExistence type="predicted"/>
<dbReference type="Pfam" id="PF01757">
    <property type="entry name" value="Acyl_transf_3"/>
    <property type="match status" value="1"/>
</dbReference>
<keyword evidence="4" id="KW-0012">Acyltransferase</keyword>
<keyword evidence="1" id="KW-0472">Membrane</keyword>
<accession>S5AEF0</accession>
<feature type="transmembrane region" description="Helical" evidence="1">
    <location>
        <begin position="73"/>
        <end position="94"/>
    </location>
</feature>
<feature type="transmembrane region" description="Helical" evidence="1">
    <location>
        <begin position="280"/>
        <end position="301"/>
    </location>
</feature>
<dbReference type="Pfam" id="PF19040">
    <property type="entry name" value="SGNH"/>
    <property type="match status" value="1"/>
</dbReference>
<dbReference type="Proteomes" id="UP000014909">
    <property type="component" value="Chromosome"/>
</dbReference>
<dbReference type="GO" id="GO:0016020">
    <property type="term" value="C:membrane"/>
    <property type="evidence" value="ECO:0007669"/>
    <property type="project" value="TreeGrafter"/>
</dbReference>
<protein>
    <submittedName>
        <fullName evidence="4">Acyltransferase-like protein</fullName>
    </submittedName>
</protein>
<dbReference type="AlphaFoldDB" id="S5AEF0"/>
<feature type="transmembrane region" description="Helical" evidence="1">
    <location>
        <begin position="134"/>
        <end position="155"/>
    </location>
</feature>
<dbReference type="InterPro" id="IPR043968">
    <property type="entry name" value="SGNH"/>
</dbReference>
<organism evidence="4 5">
    <name type="scientific">Alteromonas mediterranea 615</name>
    <dbReference type="NCBI Taxonomy" id="1300253"/>
    <lineage>
        <taxon>Bacteria</taxon>
        <taxon>Pseudomonadati</taxon>
        <taxon>Pseudomonadota</taxon>
        <taxon>Gammaproteobacteria</taxon>
        <taxon>Alteromonadales</taxon>
        <taxon>Alteromonadaceae</taxon>
        <taxon>Alteromonas/Salinimonas group</taxon>
        <taxon>Alteromonas</taxon>
    </lineage>
</organism>
<dbReference type="GO" id="GO:0016747">
    <property type="term" value="F:acyltransferase activity, transferring groups other than amino-acyl groups"/>
    <property type="evidence" value="ECO:0007669"/>
    <property type="project" value="InterPro"/>
</dbReference>
<evidence type="ECO:0000259" key="2">
    <source>
        <dbReference type="Pfam" id="PF01757"/>
    </source>
</evidence>
<dbReference type="PANTHER" id="PTHR23028">
    <property type="entry name" value="ACETYLTRANSFERASE"/>
    <property type="match status" value="1"/>
</dbReference>
<feature type="transmembrane region" description="Helical" evidence="1">
    <location>
        <begin position="34"/>
        <end position="53"/>
    </location>
</feature>
<keyword evidence="1" id="KW-1133">Transmembrane helix</keyword>
<feature type="transmembrane region" description="Helical" evidence="1">
    <location>
        <begin position="164"/>
        <end position="184"/>
    </location>
</feature>
<dbReference type="SUPFAM" id="SSF52266">
    <property type="entry name" value="SGNH hydrolase"/>
    <property type="match status" value="1"/>
</dbReference>
<keyword evidence="4" id="KW-0808">Transferase</keyword>
<sequence>MKKNGFIPEIQGLRALAVISVILFHVQFPFLSGGFVGVDIFFVISGFVITLIIKKEMLTKNFSMRTFFVRRLWRIFPALLATVLITTLVFLPFLPSSVDESFLKSSVASTFGIANIYFYFTLDYFSSGISNPLLHIWSLGVEEQFYLLFPLLLIASNFYRKKTVYTLGIVFILSLTASIITTFANQSAAFYLPWYRAWEFCGGALIAWSGFQCKAKYKAKFLSWFGLISLVGVIFFYSKNFIFPGPGALLPVIGTMCLLVTTGTDTFVNSLLRTRLMTHIGNISYSMYLVHWPLICLAGLFLSIESLSVAGLLIVASYFGGALLYYFVELPVLNYFRKYKSEKSPVFVAFTMPSVAVLIVFAMLAWSIAVNNFWLKNPRAFTYLTMKGTPELYRLNECFFVSKKVGIDAAYTDCITSKSEVPNILVTGDSLSANITSSLIKAMPDFNFLQASGVNYKPGRPQKWSENAALLNEYVESEIWQKETLPEVVIYFAMWETADLQHLVDEVKKVKALGSKVIVIGPPVDYLTSVPILQGISEVIGYDLVVKLNRKNRKEMDSKFREELNGVSDGYLSLYQTFCPHEKCVHMGDKKGYYVDKVHLSYEGVNVFIPELTDMIRRLSDG</sequence>
<dbReference type="InterPro" id="IPR002656">
    <property type="entry name" value="Acyl_transf_3_dom"/>
</dbReference>
<feature type="transmembrane region" description="Helical" evidence="1">
    <location>
        <begin position="190"/>
        <end position="209"/>
    </location>
</feature>